<proteinExistence type="predicted"/>
<dbReference type="GO" id="GO:0004984">
    <property type="term" value="F:olfactory receptor activity"/>
    <property type="evidence" value="ECO:0007669"/>
    <property type="project" value="InterPro"/>
</dbReference>
<dbReference type="PRINTS" id="PR00237">
    <property type="entry name" value="GPCRRHODOPSN"/>
</dbReference>
<evidence type="ECO:0000259" key="7">
    <source>
        <dbReference type="PROSITE" id="PS50262"/>
    </source>
</evidence>
<dbReference type="Ensembl" id="ENSNBRT00000031830.1">
    <property type="protein sequence ID" value="ENSNBRP00000031041.1"/>
    <property type="gene ID" value="ENSNBRG00000023585.1"/>
</dbReference>
<comment type="subcellular location">
    <subcellularLocation>
        <location evidence="1">Membrane</location>
        <topology evidence="1">Multi-pass membrane protein</topology>
    </subcellularLocation>
</comment>
<dbReference type="Gene3D" id="1.20.1070.10">
    <property type="entry name" value="Rhodopsin 7-helix transmembrane proteins"/>
    <property type="match status" value="1"/>
</dbReference>
<accession>A0A3Q4I7N8</accession>
<dbReference type="SUPFAM" id="SSF81321">
    <property type="entry name" value="Family A G protein-coupled receptor-like"/>
    <property type="match status" value="1"/>
</dbReference>
<organism evidence="8 9">
    <name type="scientific">Neolamprologus brichardi</name>
    <name type="common">Fairy cichlid</name>
    <name type="synonym">Lamprologus brichardi</name>
    <dbReference type="NCBI Taxonomy" id="32507"/>
    <lineage>
        <taxon>Eukaryota</taxon>
        <taxon>Metazoa</taxon>
        <taxon>Chordata</taxon>
        <taxon>Craniata</taxon>
        <taxon>Vertebrata</taxon>
        <taxon>Euteleostomi</taxon>
        <taxon>Actinopterygii</taxon>
        <taxon>Neopterygii</taxon>
        <taxon>Teleostei</taxon>
        <taxon>Neoteleostei</taxon>
        <taxon>Acanthomorphata</taxon>
        <taxon>Ovalentaria</taxon>
        <taxon>Cichlomorphae</taxon>
        <taxon>Cichliformes</taxon>
        <taxon>Cichlidae</taxon>
        <taxon>African cichlids</taxon>
        <taxon>Pseudocrenilabrinae</taxon>
        <taxon>Lamprologini</taxon>
        <taxon>Neolamprologus</taxon>
    </lineage>
</organism>
<evidence type="ECO:0000256" key="5">
    <source>
        <dbReference type="ARBA" id="ARBA00023224"/>
    </source>
</evidence>
<protein>
    <recommendedName>
        <fullName evidence="7">G-protein coupled receptors family 1 profile domain-containing protein</fullName>
    </recommendedName>
</protein>
<keyword evidence="5" id="KW-0807">Transducer</keyword>
<feature type="transmembrane region" description="Helical" evidence="6">
    <location>
        <begin position="208"/>
        <end position="233"/>
    </location>
</feature>
<feature type="transmembrane region" description="Helical" evidence="6">
    <location>
        <begin position="32"/>
        <end position="57"/>
    </location>
</feature>
<feature type="domain" description="G-protein coupled receptors family 1 profile" evidence="7">
    <location>
        <begin position="50"/>
        <end position="299"/>
    </location>
</feature>
<evidence type="ECO:0000313" key="9">
    <source>
        <dbReference type="Proteomes" id="UP000261580"/>
    </source>
</evidence>
<dbReference type="PRINTS" id="PR00245">
    <property type="entry name" value="OLFACTORYR"/>
</dbReference>
<evidence type="ECO:0000256" key="2">
    <source>
        <dbReference type="ARBA" id="ARBA00022692"/>
    </source>
</evidence>
<dbReference type="OMA" id="EYFNQSA"/>
<evidence type="ECO:0000313" key="8">
    <source>
        <dbReference type="Ensembl" id="ENSNBRP00000031041.1"/>
    </source>
</evidence>
<evidence type="ECO:0000256" key="3">
    <source>
        <dbReference type="ARBA" id="ARBA00022989"/>
    </source>
</evidence>
<evidence type="ECO:0000256" key="1">
    <source>
        <dbReference type="ARBA" id="ARBA00004141"/>
    </source>
</evidence>
<dbReference type="Pfam" id="PF13853">
    <property type="entry name" value="7tm_4"/>
    <property type="match status" value="1"/>
</dbReference>
<keyword evidence="2 6" id="KW-0812">Transmembrane</keyword>
<dbReference type="AlphaFoldDB" id="A0A3Q4I7N8"/>
<feature type="transmembrane region" description="Helical" evidence="6">
    <location>
        <begin position="245"/>
        <end position="269"/>
    </location>
</feature>
<evidence type="ECO:0000256" key="4">
    <source>
        <dbReference type="ARBA" id="ARBA00023136"/>
    </source>
</evidence>
<feature type="transmembrane region" description="Helical" evidence="6">
    <location>
        <begin position="7"/>
        <end position="26"/>
    </location>
</feature>
<dbReference type="InterPro" id="IPR017452">
    <property type="entry name" value="GPCR_Rhodpsn_7TM"/>
</dbReference>
<dbReference type="GO" id="GO:0004930">
    <property type="term" value="F:G protein-coupled receptor activity"/>
    <property type="evidence" value="ECO:0007669"/>
    <property type="project" value="InterPro"/>
</dbReference>
<feature type="transmembrane region" description="Helical" evidence="6">
    <location>
        <begin position="69"/>
        <end position="95"/>
    </location>
</feature>
<dbReference type="PANTHER" id="PTHR26451">
    <property type="entry name" value="G_PROTEIN_RECEP_F1_2 DOMAIN-CONTAINING PROTEIN"/>
    <property type="match status" value="1"/>
</dbReference>
<keyword evidence="3 6" id="KW-1133">Transmembrane helix</keyword>
<keyword evidence="4 6" id="KW-0472">Membrane</keyword>
<dbReference type="PROSITE" id="PS50262">
    <property type="entry name" value="G_PROTEIN_RECEP_F1_2"/>
    <property type="match status" value="1"/>
</dbReference>
<feature type="transmembrane region" description="Helical" evidence="6">
    <location>
        <begin position="150"/>
        <end position="173"/>
    </location>
</feature>
<dbReference type="InterPro" id="IPR000276">
    <property type="entry name" value="GPCR_Rhodpsn"/>
</dbReference>
<evidence type="ECO:0000256" key="6">
    <source>
        <dbReference type="SAM" id="Phobius"/>
    </source>
</evidence>
<reference evidence="8" key="2">
    <citation type="submission" date="2025-09" db="UniProtKB">
        <authorList>
            <consortium name="Ensembl"/>
        </authorList>
    </citation>
    <scope>IDENTIFICATION</scope>
</reference>
<dbReference type="GO" id="GO:0016020">
    <property type="term" value="C:membrane"/>
    <property type="evidence" value="ECO:0007669"/>
    <property type="project" value="UniProtKB-SubCell"/>
</dbReference>
<sequence length="321" mass="36755">MPKTFLIFNYFILFVYITHTLRNIGLFCHCCYLLFFGVVILIIYILAIFANTANILFIIFDKRLHKPMYLLVCNLAVVDIMYTSSATPTMIGVLLADVKTISYVDCLIQMCVFHLAMVMERFALAIMAFDRLIAIIFPFHYHCFLTNTRTVVLTYILWIIGCGTVVLFPATVIPLPHCTLKLKYTFCEYAAIMRTTCVNIDEYFNQSAIWSFFISSFTFTFICISYCGILFCVKLSSNNDKKKMGSTVVSHAICVTCFYSPIFIIVILSRVGVVLSLDERQGLLMGNILGPSLVNPFVYCLRTTEIKNKMVKIFKKILRFL</sequence>
<dbReference type="GO" id="GO:0005549">
    <property type="term" value="F:odorant binding"/>
    <property type="evidence" value="ECO:0007669"/>
    <property type="project" value="TreeGrafter"/>
</dbReference>
<feature type="transmembrane region" description="Helical" evidence="6">
    <location>
        <begin position="281"/>
        <end position="301"/>
    </location>
</feature>
<dbReference type="InterPro" id="IPR052921">
    <property type="entry name" value="GPCR1_Superfamily_Member"/>
</dbReference>
<dbReference type="GeneTree" id="ENSGT00940000161369"/>
<name>A0A3Q4I7N8_NEOBR</name>
<dbReference type="InterPro" id="IPR000725">
    <property type="entry name" value="Olfact_rcpt"/>
</dbReference>
<reference evidence="8" key="1">
    <citation type="submission" date="2025-08" db="UniProtKB">
        <authorList>
            <consortium name="Ensembl"/>
        </authorList>
    </citation>
    <scope>IDENTIFICATION</scope>
</reference>
<dbReference type="PANTHER" id="PTHR26451:SF876">
    <property type="entry name" value="OLFACTORY RECEPTOR 10K2"/>
    <property type="match status" value="1"/>
</dbReference>
<dbReference type="Proteomes" id="UP000261580">
    <property type="component" value="Unassembled WGS sequence"/>
</dbReference>
<keyword evidence="9" id="KW-1185">Reference proteome</keyword>